<protein>
    <submittedName>
        <fullName evidence="2">Uncharacterized protein</fullName>
    </submittedName>
</protein>
<reference evidence="3" key="1">
    <citation type="journal article" date="2022" name="Int. J. Syst. Evol. Microbiol.">
        <title>Anaeromyxobacter oryzae sp. nov., Anaeromyxobacter diazotrophicus sp. nov. and Anaeromyxobacter paludicola sp. nov., isolated from paddy soils.</title>
        <authorList>
            <person name="Itoh H."/>
            <person name="Xu Z."/>
            <person name="Mise K."/>
            <person name="Masuda Y."/>
            <person name="Ushijima N."/>
            <person name="Hayakawa C."/>
            <person name="Shiratori Y."/>
            <person name="Senoo K."/>
        </authorList>
    </citation>
    <scope>NUCLEOTIDE SEQUENCE [LARGE SCALE GENOMIC DNA]</scope>
    <source>
        <strain evidence="3">Red232</strain>
    </source>
</reference>
<proteinExistence type="predicted"/>
<dbReference type="Proteomes" id="UP001162891">
    <property type="component" value="Chromosome"/>
</dbReference>
<organism evidence="2 3">
    <name type="scientific">Anaeromyxobacter oryzae</name>
    <dbReference type="NCBI Taxonomy" id="2918170"/>
    <lineage>
        <taxon>Bacteria</taxon>
        <taxon>Pseudomonadati</taxon>
        <taxon>Myxococcota</taxon>
        <taxon>Myxococcia</taxon>
        <taxon>Myxococcales</taxon>
        <taxon>Cystobacterineae</taxon>
        <taxon>Anaeromyxobacteraceae</taxon>
        <taxon>Anaeromyxobacter</taxon>
    </lineage>
</organism>
<evidence type="ECO:0000313" key="3">
    <source>
        <dbReference type="Proteomes" id="UP001162891"/>
    </source>
</evidence>
<name>A0ABN6MV12_9BACT</name>
<evidence type="ECO:0000313" key="2">
    <source>
        <dbReference type="EMBL" id="BDG04827.1"/>
    </source>
</evidence>
<keyword evidence="1" id="KW-0472">Membrane</keyword>
<sequence>MFKGEWKGWLLITVGWVILGLIASVIAVDVIGMLR</sequence>
<feature type="transmembrane region" description="Helical" evidence="1">
    <location>
        <begin position="6"/>
        <end position="31"/>
    </location>
</feature>
<evidence type="ECO:0000256" key="1">
    <source>
        <dbReference type="SAM" id="Phobius"/>
    </source>
</evidence>
<accession>A0ABN6MV12</accession>
<keyword evidence="1" id="KW-1133">Transmembrane helix</keyword>
<keyword evidence="3" id="KW-1185">Reference proteome</keyword>
<gene>
    <name evidence="2" type="ORF">AMOR_38230</name>
</gene>
<keyword evidence="1" id="KW-0812">Transmembrane</keyword>
<dbReference type="EMBL" id="AP025591">
    <property type="protein sequence ID" value="BDG04827.1"/>
    <property type="molecule type" value="Genomic_DNA"/>
</dbReference>